<reference evidence="1" key="2">
    <citation type="journal article" date="2022" name="Microbiol. Resour. Announc.">
        <title>Metagenome Sequencing to Explore Phylogenomics of Terrestrial Cyanobacteria.</title>
        <authorList>
            <person name="Ward R.D."/>
            <person name="Stajich J.E."/>
            <person name="Johansen J.R."/>
            <person name="Huntemann M."/>
            <person name="Clum A."/>
            <person name="Foster B."/>
            <person name="Foster B."/>
            <person name="Roux S."/>
            <person name="Palaniappan K."/>
            <person name="Varghese N."/>
            <person name="Mukherjee S."/>
            <person name="Reddy T.B.K."/>
            <person name="Daum C."/>
            <person name="Copeland A."/>
            <person name="Chen I.A."/>
            <person name="Ivanova N.N."/>
            <person name="Kyrpides N.C."/>
            <person name="Shapiro N."/>
            <person name="Eloe-Fadrosh E.A."/>
            <person name="Pietrasiak N."/>
        </authorList>
    </citation>
    <scope>NUCLEOTIDE SEQUENCE</scope>
    <source>
        <strain evidence="1">GSE-NOS-MK-12-04C</strain>
    </source>
</reference>
<accession>A0A951UR18</accession>
<proteinExistence type="predicted"/>
<comment type="caution">
    <text evidence="1">The sequence shown here is derived from an EMBL/GenBank/DDBJ whole genome shotgun (WGS) entry which is preliminary data.</text>
</comment>
<reference evidence="1" key="1">
    <citation type="submission" date="2021-05" db="EMBL/GenBank/DDBJ databases">
        <authorList>
            <person name="Pietrasiak N."/>
            <person name="Ward R."/>
            <person name="Stajich J.E."/>
            <person name="Kurbessoian T."/>
        </authorList>
    </citation>
    <scope>NUCLEOTIDE SEQUENCE</scope>
    <source>
        <strain evidence="1">GSE-NOS-MK-12-04C</strain>
    </source>
</reference>
<dbReference type="AlphaFoldDB" id="A0A951UR18"/>
<evidence type="ECO:0000313" key="1">
    <source>
        <dbReference type="EMBL" id="MBW4667033.1"/>
    </source>
</evidence>
<dbReference type="EMBL" id="JAHHGZ010000005">
    <property type="protein sequence ID" value="MBW4667033.1"/>
    <property type="molecule type" value="Genomic_DNA"/>
</dbReference>
<organism evidence="1 2">
    <name type="scientific">Cyanomargarita calcarea GSE-NOS-MK-12-04C</name>
    <dbReference type="NCBI Taxonomy" id="2839659"/>
    <lineage>
        <taxon>Bacteria</taxon>
        <taxon>Bacillati</taxon>
        <taxon>Cyanobacteriota</taxon>
        <taxon>Cyanophyceae</taxon>
        <taxon>Nostocales</taxon>
        <taxon>Cyanomargaritaceae</taxon>
        <taxon>Cyanomargarita</taxon>
    </lineage>
</organism>
<gene>
    <name evidence="1" type="ORF">KME60_06190</name>
</gene>
<sequence>MAEEQEPDKVIETLREWITRPPINPYWEGGTYDDDLDIPLDYPYSSTEWDRIFETFIDLLRHENYRIRQAAIARLKMALKSENSQVSNDEDYQPKPIAERMRVIFQAISFQATVTPDIFEDFCYEFKCLATEAPYGGLILQWLNGLSATEKRQAPSDEAILAARILLYQNLSSLLHPASNEFEI</sequence>
<dbReference type="Proteomes" id="UP000729701">
    <property type="component" value="Unassembled WGS sequence"/>
</dbReference>
<protein>
    <submittedName>
        <fullName evidence="1">Uncharacterized protein</fullName>
    </submittedName>
</protein>
<evidence type="ECO:0000313" key="2">
    <source>
        <dbReference type="Proteomes" id="UP000729701"/>
    </source>
</evidence>
<name>A0A951UR18_9CYAN</name>